<feature type="region of interest" description="Disordered" evidence="1">
    <location>
        <begin position="18"/>
        <end position="45"/>
    </location>
</feature>
<evidence type="ECO:0000313" key="2">
    <source>
        <dbReference type="EMBL" id="OXA40617.1"/>
    </source>
</evidence>
<feature type="compositionally biased region" description="Acidic residues" evidence="1">
    <location>
        <begin position="509"/>
        <end position="520"/>
    </location>
</feature>
<organism evidence="2 3">
    <name type="scientific">Folsomia candida</name>
    <name type="common">Springtail</name>
    <dbReference type="NCBI Taxonomy" id="158441"/>
    <lineage>
        <taxon>Eukaryota</taxon>
        <taxon>Metazoa</taxon>
        <taxon>Ecdysozoa</taxon>
        <taxon>Arthropoda</taxon>
        <taxon>Hexapoda</taxon>
        <taxon>Collembola</taxon>
        <taxon>Entomobryomorpha</taxon>
        <taxon>Isotomoidea</taxon>
        <taxon>Isotomidae</taxon>
        <taxon>Proisotominae</taxon>
        <taxon>Folsomia</taxon>
    </lineage>
</organism>
<feature type="region of interest" description="Disordered" evidence="1">
    <location>
        <begin position="319"/>
        <end position="520"/>
    </location>
</feature>
<protein>
    <submittedName>
        <fullName evidence="2">Uncharacterized protein</fullName>
    </submittedName>
</protein>
<dbReference type="EMBL" id="LNIX01000033">
    <property type="protein sequence ID" value="OXA40617.1"/>
    <property type="molecule type" value="Genomic_DNA"/>
</dbReference>
<keyword evidence="3" id="KW-1185">Reference proteome</keyword>
<name>A0A226D7A5_FOLCA</name>
<dbReference type="Proteomes" id="UP000198287">
    <property type="component" value="Unassembled WGS sequence"/>
</dbReference>
<feature type="compositionally biased region" description="Polar residues" evidence="1">
    <location>
        <begin position="31"/>
        <end position="45"/>
    </location>
</feature>
<feature type="compositionally biased region" description="Basic and acidic residues" evidence="1">
    <location>
        <begin position="490"/>
        <end position="508"/>
    </location>
</feature>
<comment type="caution">
    <text evidence="2">The sequence shown here is derived from an EMBL/GenBank/DDBJ whole genome shotgun (WGS) entry which is preliminary data.</text>
</comment>
<feature type="compositionally biased region" description="Polar residues" evidence="1">
    <location>
        <begin position="416"/>
        <end position="425"/>
    </location>
</feature>
<evidence type="ECO:0000313" key="3">
    <source>
        <dbReference type="Proteomes" id="UP000198287"/>
    </source>
</evidence>
<sequence>MVFKRKLVTFNPSPESWADRQPNLEKKTGFSKPTNHVTRSMSQGTTLRIDSPPDIHLFYEIYEKNNRPNKIWYKLMGSTELPDFTEYKDDVTSVEFNGYIFNIKTAMEVTRRLVSCSEVIFVLGEKEQRILPGNVEEEKGLVDTNPALHVTSLEIKFPSRGPGDPKNFGAFVQTQIKVILRQAICNYPNLEKITLNVPYEEEIHQLLRRYLHEWKNLKYNYDIRIMNETILLAEISEKIPSQRKKQTSVRLESTVLQAAPVSSDVTTIDKQRPDKSNNSIATRGPQFCPVPIIIPLEKTATVVQKSILKKTKSQVELDTDAIQQSSENESQFEDDEEMDLEKTSHSALVKADNIKSHPHRPHHYVDRKRKHTSREHHARKPYRQRENQNYSSYENQDHHTTKRRFKDRNADDDPQHYNNNRNYSSVPHDYGNKSSSGGRGYETCTSYQRMSRRDQEKRNTTPHAAIDQWNDSDNDQEGYPAYHDGKRRRYSEGSDGHEDSTSYNHNDDYNEDYDEDEDVRNDDIKPDIKLLPCNNPAWTNNKWQEFLSTFSRRDSSDPKVEFIAEEIVIPVDAFGNLLFHQVTRRSLYPAQVEEKMNKLID</sequence>
<proteinExistence type="predicted"/>
<reference evidence="2 3" key="1">
    <citation type="submission" date="2015-12" db="EMBL/GenBank/DDBJ databases">
        <title>The genome of Folsomia candida.</title>
        <authorList>
            <person name="Faddeeva A."/>
            <person name="Derks M.F."/>
            <person name="Anvar Y."/>
            <person name="Smit S."/>
            <person name="Van Straalen N."/>
            <person name="Roelofs D."/>
        </authorList>
    </citation>
    <scope>NUCLEOTIDE SEQUENCE [LARGE SCALE GENOMIC DNA]</scope>
    <source>
        <strain evidence="2 3">VU population</strain>
        <tissue evidence="2">Whole body</tissue>
    </source>
</reference>
<feature type="region of interest" description="Disordered" evidence="1">
    <location>
        <begin position="264"/>
        <end position="283"/>
    </location>
</feature>
<accession>A0A226D7A5</accession>
<feature type="compositionally biased region" description="Acidic residues" evidence="1">
    <location>
        <begin position="330"/>
        <end position="339"/>
    </location>
</feature>
<evidence type="ECO:0000256" key="1">
    <source>
        <dbReference type="SAM" id="MobiDB-lite"/>
    </source>
</evidence>
<feature type="compositionally biased region" description="Basic residues" evidence="1">
    <location>
        <begin position="356"/>
        <end position="382"/>
    </location>
</feature>
<gene>
    <name evidence="2" type="ORF">Fcan01_24748</name>
</gene>
<dbReference type="AlphaFoldDB" id="A0A226D7A5"/>